<keyword evidence="2" id="KW-1185">Reference proteome</keyword>
<comment type="caution">
    <text evidence="1">The sequence shown here is derived from an EMBL/GenBank/DDBJ whole genome shotgun (WGS) entry which is preliminary data.</text>
</comment>
<proteinExistence type="predicted"/>
<organism evidence="1 2">
    <name type="scientific">Rhizopogon vesiculosus</name>
    <dbReference type="NCBI Taxonomy" id="180088"/>
    <lineage>
        <taxon>Eukaryota</taxon>
        <taxon>Fungi</taxon>
        <taxon>Dikarya</taxon>
        <taxon>Basidiomycota</taxon>
        <taxon>Agaricomycotina</taxon>
        <taxon>Agaricomycetes</taxon>
        <taxon>Agaricomycetidae</taxon>
        <taxon>Boletales</taxon>
        <taxon>Suillineae</taxon>
        <taxon>Rhizopogonaceae</taxon>
        <taxon>Rhizopogon</taxon>
    </lineage>
</organism>
<accession>A0A1J8R3Y2</accession>
<evidence type="ECO:0000313" key="2">
    <source>
        <dbReference type="Proteomes" id="UP000183567"/>
    </source>
</evidence>
<sequence length="84" mass="9617">MGGVYRPVMNYGRLLAYDDGSDVSDDESYYSDGDALMEMMHRIAAPYLPESAKIVERYDNERQEHLHSSIQAWQRGIEAEDGED</sequence>
<dbReference type="AlphaFoldDB" id="A0A1J8R3Y2"/>
<gene>
    <name evidence="1" type="ORF">AZE42_04683</name>
</gene>
<evidence type="ECO:0000313" key="1">
    <source>
        <dbReference type="EMBL" id="OJA16466.1"/>
    </source>
</evidence>
<reference evidence="1 2" key="1">
    <citation type="submission" date="2016-03" db="EMBL/GenBank/DDBJ databases">
        <title>Comparative genomics of the ectomycorrhizal sister species Rhizopogon vinicolor and Rhizopogon vesiculosus (Basidiomycota: Boletales) reveals a divergence of the mating type B locus.</title>
        <authorList>
            <person name="Mujic A.B."/>
            <person name="Kuo A."/>
            <person name="Tritt A."/>
            <person name="Lipzen A."/>
            <person name="Chen C."/>
            <person name="Johnson J."/>
            <person name="Sharma A."/>
            <person name="Barry K."/>
            <person name="Grigoriev I.V."/>
            <person name="Spatafora J.W."/>
        </authorList>
    </citation>
    <scope>NUCLEOTIDE SEQUENCE [LARGE SCALE GENOMIC DNA]</scope>
    <source>
        <strain evidence="1 2">AM-OR11-056</strain>
    </source>
</reference>
<dbReference type="EMBL" id="LVVM01002568">
    <property type="protein sequence ID" value="OJA16466.1"/>
    <property type="molecule type" value="Genomic_DNA"/>
</dbReference>
<protein>
    <submittedName>
        <fullName evidence="1">Uncharacterized protein</fullName>
    </submittedName>
</protein>
<dbReference type="OrthoDB" id="2712044at2759"/>
<dbReference type="Proteomes" id="UP000183567">
    <property type="component" value="Unassembled WGS sequence"/>
</dbReference>
<name>A0A1J8R3Y2_9AGAM</name>